<accession>C4XGM1</accession>
<protein>
    <recommendedName>
        <fullName evidence="3">Class I SAM-dependent methyltransferase</fullName>
    </recommendedName>
</protein>
<dbReference type="OrthoDB" id="5458825at2"/>
<dbReference type="Pfam" id="PF13578">
    <property type="entry name" value="Methyltransf_24"/>
    <property type="match status" value="1"/>
</dbReference>
<proteinExistence type="predicted"/>
<dbReference type="HOGENOM" id="CLU_424977_0_0_7"/>
<evidence type="ECO:0000313" key="1">
    <source>
        <dbReference type="EMBL" id="BAH73801.1"/>
    </source>
</evidence>
<organism evidence="1 2">
    <name type="scientific">Solidesulfovibrio magneticus (strain ATCC 700980 / DSM 13731 / RS-1)</name>
    <name type="common">Desulfovibrio magneticus</name>
    <dbReference type="NCBI Taxonomy" id="573370"/>
    <lineage>
        <taxon>Bacteria</taxon>
        <taxon>Pseudomonadati</taxon>
        <taxon>Thermodesulfobacteriota</taxon>
        <taxon>Desulfovibrionia</taxon>
        <taxon>Desulfovibrionales</taxon>
        <taxon>Desulfovibrionaceae</taxon>
        <taxon>Solidesulfovibrio</taxon>
    </lineage>
</organism>
<reference evidence="1 2" key="1">
    <citation type="journal article" date="2009" name="Genome Res.">
        <title>Whole genome sequence of Desulfovibrio magneticus strain RS-1 revealed common gene clusters in magnetotactic bacteria.</title>
        <authorList>
            <person name="Nakazawa H."/>
            <person name="Arakaki A."/>
            <person name="Narita-Yamada S."/>
            <person name="Yashiro I."/>
            <person name="Jinno K."/>
            <person name="Aoki N."/>
            <person name="Tsuruyama A."/>
            <person name="Okamura Y."/>
            <person name="Tanikawa S."/>
            <person name="Fujita N."/>
            <person name="Takeyama H."/>
            <person name="Matsunaga T."/>
        </authorList>
    </citation>
    <scope>NUCLEOTIDE SEQUENCE [LARGE SCALE GENOMIC DNA]</scope>
    <source>
        <strain evidence="2">ATCC 700980 / DSM 13731 / RS-1</strain>
    </source>
</reference>
<dbReference type="RefSeq" id="WP_012749886.1">
    <property type="nucleotide sequence ID" value="NC_012796.1"/>
</dbReference>
<name>C4XGM1_SOLM1</name>
<keyword evidence="2" id="KW-1185">Reference proteome</keyword>
<dbReference type="Gene3D" id="3.40.50.150">
    <property type="entry name" value="Vaccinia Virus protein VP39"/>
    <property type="match status" value="1"/>
</dbReference>
<dbReference type="InterPro" id="IPR029063">
    <property type="entry name" value="SAM-dependent_MTases_sf"/>
</dbReference>
<dbReference type="KEGG" id="dma:DMR_03100"/>
<sequence length="644" mass="71900">MNGRDGSKEASIQRGDRSFLIHPDVARHDFGNDPFAGSHGALDHYLGAGILYYALGYLSRSQVSICIGSGGGFVPSLMRRAQLDIGIDPSVTMLIDADIPDLAFGSPHQPGGWLTTENTFLQRESDILVLPMLSRDAAKILTTEGIGIDYLHIDGDHSRTGVLADFKAYAPLLTQQGMITLHDYRLPSVSEAVREILESYPGWEHLTFPEVGTGTILLRRALPPDVPRQPQNWTEFTDKGRKTTLAQEELQSCITEYKRKSRFTHWQYLTTSAYRLRYVLAMEFIDQTDCTVVEVGGYPNTVVRHLQQASVVHLVEPYAPQEYVAEVEALAAEAGTTLFLHQTNLADSNFDSSCLGAFNLVLLGLDISPGCETREDYEQTLVALLRLISSANRVALEIPDRAPSKMTWTLISEAFHPTLQLDVTLDYGHDPVADAYYVKDNRSLRRLILFSLEDSPCPTTERIRSLVHETADALWKIHIKLNEPHNYAYCIGTTIDFTSEGNADGYKAQGWVGAEKDHSWMIGDESVLFLSFDEKSMPSIPSVALEMDLKPLLAPGLLERQRVTVTINNFPFFSLIVTEPGTININIPTDILRGQQPIKLLLQHPDARRPCDINPESTDRKLLSVAVRKLVFKNLQQITENHDI</sequence>
<gene>
    <name evidence="1" type="ordered locus">DMR_03100</name>
</gene>
<evidence type="ECO:0008006" key="3">
    <source>
        <dbReference type="Google" id="ProtNLM"/>
    </source>
</evidence>
<dbReference type="Proteomes" id="UP000009071">
    <property type="component" value="Chromosome"/>
</dbReference>
<evidence type="ECO:0000313" key="2">
    <source>
        <dbReference type="Proteomes" id="UP000009071"/>
    </source>
</evidence>
<dbReference type="AlphaFoldDB" id="C4XGM1"/>
<dbReference type="STRING" id="573370.DMR_03100"/>
<dbReference type="EMBL" id="AP010904">
    <property type="protein sequence ID" value="BAH73801.1"/>
    <property type="molecule type" value="Genomic_DNA"/>
</dbReference>